<dbReference type="EC" id="2.7.6.1" evidence="1"/>
<dbReference type="RefSeq" id="WP_010653641.1">
    <property type="nucleotide sequence ID" value="NZ_JAPHOS010000001.1"/>
</dbReference>
<dbReference type="GO" id="GO:0002189">
    <property type="term" value="C:ribose phosphate diphosphokinase complex"/>
    <property type="evidence" value="ECO:0007669"/>
    <property type="project" value="TreeGrafter"/>
</dbReference>
<dbReference type="GO" id="GO:0000287">
    <property type="term" value="F:magnesium ion binding"/>
    <property type="evidence" value="ECO:0007669"/>
    <property type="project" value="InterPro"/>
</dbReference>
<dbReference type="Pfam" id="PF13793">
    <property type="entry name" value="Pribosyltran_N"/>
    <property type="match status" value="1"/>
</dbReference>
<evidence type="ECO:0000256" key="1">
    <source>
        <dbReference type="ARBA" id="ARBA00013247"/>
    </source>
</evidence>
<dbReference type="STRING" id="1094715.GCA_000236165_00991"/>
<evidence type="ECO:0000256" key="2">
    <source>
        <dbReference type="ARBA" id="ARBA00022679"/>
    </source>
</evidence>
<feature type="domain" description="Phosphoribosyltransferase" evidence="9">
    <location>
        <begin position="145"/>
        <end position="273"/>
    </location>
</feature>
<evidence type="ECO:0000256" key="4">
    <source>
        <dbReference type="ARBA" id="ARBA00022741"/>
    </source>
</evidence>
<dbReference type="NCBIfam" id="TIGR01251">
    <property type="entry name" value="ribP_PPkin"/>
    <property type="match status" value="1"/>
</dbReference>
<keyword evidence="6" id="KW-0067">ATP-binding</keyword>
<dbReference type="GO" id="GO:0016301">
    <property type="term" value="F:kinase activity"/>
    <property type="evidence" value="ECO:0007669"/>
    <property type="project" value="UniProtKB-KW"/>
</dbReference>
<evidence type="ECO:0000313" key="12">
    <source>
        <dbReference type="Proteomes" id="UP000254554"/>
    </source>
</evidence>
<evidence type="ECO:0000313" key="11">
    <source>
        <dbReference type="EMBL" id="STO21365.1"/>
    </source>
</evidence>
<feature type="domain" description="Ribose-phosphate pyrophosphokinase N-terminal" evidence="10">
    <location>
        <begin position="7"/>
        <end position="117"/>
    </location>
</feature>
<dbReference type="OrthoDB" id="324294at2"/>
<comment type="similarity">
    <text evidence="8">Belongs to the ribose-phosphate pyrophosphokinase family.</text>
</comment>
<dbReference type="Pfam" id="PF00156">
    <property type="entry name" value="Pribosyltran"/>
    <property type="match status" value="1"/>
</dbReference>
<dbReference type="GeneID" id="93291997"/>
<dbReference type="GO" id="GO:0006164">
    <property type="term" value="P:purine nucleotide biosynthetic process"/>
    <property type="evidence" value="ECO:0007669"/>
    <property type="project" value="TreeGrafter"/>
</dbReference>
<dbReference type="GO" id="GO:0004749">
    <property type="term" value="F:ribose phosphate diphosphokinase activity"/>
    <property type="evidence" value="ECO:0007669"/>
    <property type="project" value="UniProtKB-EC"/>
</dbReference>
<organism evidence="11 12">
    <name type="scientific">Fluoribacter dumoffii</name>
    <dbReference type="NCBI Taxonomy" id="463"/>
    <lineage>
        <taxon>Bacteria</taxon>
        <taxon>Pseudomonadati</taxon>
        <taxon>Pseudomonadota</taxon>
        <taxon>Gammaproteobacteria</taxon>
        <taxon>Legionellales</taxon>
        <taxon>Legionellaceae</taxon>
        <taxon>Fluoribacter</taxon>
    </lineage>
</organism>
<evidence type="ECO:0000259" key="10">
    <source>
        <dbReference type="Pfam" id="PF13793"/>
    </source>
</evidence>
<gene>
    <name evidence="11" type="primary">prs2</name>
    <name evidence="11" type="ORF">NCTC11370_01432</name>
</gene>
<dbReference type="GO" id="GO:0005737">
    <property type="term" value="C:cytoplasm"/>
    <property type="evidence" value="ECO:0007669"/>
    <property type="project" value="TreeGrafter"/>
</dbReference>
<dbReference type="CDD" id="cd06223">
    <property type="entry name" value="PRTases_typeI"/>
    <property type="match status" value="1"/>
</dbReference>
<sequence length="296" mass="33034">MKKNPIVFALFGHDELARIILQKCRYEKGTIHFHQFPDEETVVKIESDVKNRRVIFVANLVFPNPKILPLLFAAQTAKSLGAAQVILVAPYLTYMRQDKVFEPGQGITSAYFAQLISSYFDSLITIDPHLHRWKHLNEIYDISTTVLHAANEIAAWIIHHVPDPFLIGPDSESAQWVETIALKSSAPFTVLQKNRISDTQVEIAIPGIHQYSKSTPILIDDIISTGMTMVETLKHINSLNRTPAICIGVHAVFAGDAYPKLLLSPEARIITCNTIPHPSNKIDISKGIEGSLLKLD</sequence>
<dbReference type="NCBIfam" id="NF005537">
    <property type="entry name" value="PRK07199.1"/>
    <property type="match status" value="1"/>
</dbReference>
<evidence type="ECO:0000256" key="8">
    <source>
        <dbReference type="RuleBase" id="RU004324"/>
    </source>
</evidence>
<keyword evidence="3 8" id="KW-0545">Nucleotide biosynthesis</keyword>
<keyword evidence="2 11" id="KW-0808">Transferase</keyword>
<evidence type="ECO:0000256" key="3">
    <source>
        <dbReference type="ARBA" id="ARBA00022727"/>
    </source>
</evidence>
<keyword evidence="4" id="KW-0547">Nucleotide-binding</keyword>
<reference evidence="11 12" key="1">
    <citation type="submission" date="2018-06" db="EMBL/GenBank/DDBJ databases">
        <authorList>
            <consortium name="Pathogen Informatics"/>
            <person name="Doyle S."/>
        </authorList>
    </citation>
    <scope>NUCLEOTIDE SEQUENCE [LARGE SCALE GENOMIC DNA]</scope>
    <source>
        <strain evidence="11 12">NCTC11370</strain>
    </source>
</reference>
<dbReference type="InterPro" id="IPR029099">
    <property type="entry name" value="Pribosyltran_N"/>
</dbReference>
<dbReference type="FunFam" id="3.40.50.2020:FF:000014">
    <property type="entry name" value="Ribose-phosphate pyrophosphokinase 1"/>
    <property type="match status" value="1"/>
</dbReference>
<dbReference type="GO" id="GO:0005524">
    <property type="term" value="F:ATP binding"/>
    <property type="evidence" value="ECO:0007669"/>
    <property type="project" value="UniProtKB-KW"/>
</dbReference>
<dbReference type="SMART" id="SM01400">
    <property type="entry name" value="Pribosyltran_N"/>
    <property type="match status" value="1"/>
</dbReference>
<protein>
    <recommendedName>
        <fullName evidence="1">ribose-phosphate diphosphokinase</fullName>
        <ecNumber evidence="1">2.7.6.1</ecNumber>
    </recommendedName>
</protein>
<dbReference type="SUPFAM" id="SSF53271">
    <property type="entry name" value="PRTase-like"/>
    <property type="match status" value="2"/>
</dbReference>
<dbReference type="PANTHER" id="PTHR10210:SF32">
    <property type="entry name" value="RIBOSE-PHOSPHATE PYROPHOSPHOKINASE 2"/>
    <property type="match status" value="1"/>
</dbReference>
<dbReference type="InterPro" id="IPR005946">
    <property type="entry name" value="Rib-P_diPkinase"/>
</dbReference>
<dbReference type="PANTHER" id="PTHR10210">
    <property type="entry name" value="RIBOSE-PHOSPHATE DIPHOSPHOKINASE FAMILY MEMBER"/>
    <property type="match status" value="1"/>
</dbReference>
<dbReference type="Proteomes" id="UP000254554">
    <property type="component" value="Unassembled WGS sequence"/>
</dbReference>
<evidence type="ECO:0000256" key="5">
    <source>
        <dbReference type="ARBA" id="ARBA00022777"/>
    </source>
</evidence>
<keyword evidence="12" id="KW-1185">Reference proteome</keyword>
<dbReference type="EMBL" id="UGGT01000001">
    <property type="protein sequence ID" value="STO21365.1"/>
    <property type="molecule type" value="Genomic_DNA"/>
</dbReference>
<dbReference type="Gene3D" id="3.40.50.2020">
    <property type="match status" value="2"/>
</dbReference>
<comment type="catalytic activity">
    <reaction evidence="7">
        <text>D-ribose 5-phosphate + ATP = 5-phospho-alpha-D-ribose 1-diphosphate + AMP + H(+)</text>
        <dbReference type="Rhea" id="RHEA:15609"/>
        <dbReference type="ChEBI" id="CHEBI:15378"/>
        <dbReference type="ChEBI" id="CHEBI:30616"/>
        <dbReference type="ChEBI" id="CHEBI:58017"/>
        <dbReference type="ChEBI" id="CHEBI:78346"/>
        <dbReference type="ChEBI" id="CHEBI:456215"/>
        <dbReference type="EC" id="2.7.6.1"/>
    </reaction>
</comment>
<dbReference type="InterPro" id="IPR029057">
    <property type="entry name" value="PRTase-like"/>
</dbReference>
<dbReference type="GO" id="GO:0006015">
    <property type="term" value="P:5-phosphoribose 1-diphosphate biosynthetic process"/>
    <property type="evidence" value="ECO:0007669"/>
    <property type="project" value="TreeGrafter"/>
</dbReference>
<accession>A0A377G974</accession>
<evidence type="ECO:0000256" key="7">
    <source>
        <dbReference type="ARBA" id="ARBA00049535"/>
    </source>
</evidence>
<name>A0A377G974_9GAMM</name>
<evidence type="ECO:0000259" key="9">
    <source>
        <dbReference type="Pfam" id="PF00156"/>
    </source>
</evidence>
<proteinExistence type="inferred from homology"/>
<keyword evidence="5 11" id="KW-0418">Kinase</keyword>
<dbReference type="InterPro" id="IPR000836">
    <property type="entry name" value="PRTase_dom"/>
</dbReference>
<dbReference type="AlphaFoldDB" id="A0A377G974"/>
<evidence type="ECO:0000256" key="6">
    <source>
        <dbReference type="ARBA" id="ARBA00022840"/>
    </source>
</evidence>